<keyword evidence="2" id="KW-1185">Reference proteome</keyword>
<sequence>MRRGVVEWRIPIALQGRNTPLLVDVDVDVDMDAGVPGCDKAPDVEAWRRDEKGKSQDISRAGNYHLAAAYQEKRGDLHSGTIRMQDAGCRTIYEAAGSRCE</sequence>
<dbReference type="OrthoDB" id="10538511at2759"/>
<reference evidence="1" key="1">
    <citation type="submission" date="2021-07" db="EMBL/GenBank/DDBJ databases">
        <authorList>
            <person name="Durling M."/>
        </authorList>
    </citation>
    <scope>NUCLEOTIDE SEQUENCE</scope>
</reference>
<organism evidence="1 2">
    <name type="scientific">Hymenoscyphus fraxineus</name>
    <dbReference type="NCBI Taxonomy" id="746836"/>
    <lineage>
        <taxon>Eukaryota</taxon>
        <taxon>Fungi</taxon>
        <taxon>Dikarya</taxon>
        <taxon>Ascomycota</taxon>
        <taxon>Pezizomycotina</taxon>
        <taxon>Leotiomycetes</taxon>
        <taxon>Helotiales</taxon>
        <taxon>Helotiaceae</taxon>
        <taxon>Hymenoscyphus</taxon>
    </lineage>
</organism>
<accession>A0A9N9PQU7</accession>
<dbReference type="EMBL" id="CAJVRL010000069">
    <property type="protein sequence ID" value="CAG8956166.1"/>
    <property type="molecule type" value="Genomic_DNA"/>
</dbReference>
<name>A0A9N9PQU7_9HELO</name>
<dbReference type="AlphaFoldDB" id="A0A9N9PQU7"/>
<comment type="caution">
    <text evidence="1">The sequence shown here is derived from an EMBL/GenBank/DDBJ whole genome shotgun (WGS) entry which is preliminary data.</text>
</comment>
<proteinExistence type="predicted"/>
<protein>
    <submittedName>
        <fullName evidence="1">Uncharacterized protein</fullName>
    </submittedName>
</protein>
<evidence type="ECO:0000313" key="1">
    <source>
        <dbReference type="EMBL" id="CAG8956166.1"/>
    </source>
</evidence>
<dbReference type="Proteomes" id="UP000696280">
    <property type="component" value="Unassembled WGS sequence"/>
</dbReference>
<gene>
    <name evidence="1" type="ORF">HYFRA_00012083</name>
</gene>
<evidence type="ECO:0000313" key="2">
    <source>
        <dbReference type="Proteomes" id="UP000696280"/>
    </source>
</evidence>